<evidence type="ECO:0000256" key="2">
    <source>
        <dbReference type="SAM" id="SignalP"/>
    </source>
</evidence>
<dbReference type="EMBL" id="NRQY01000001">
    <property type="protein sequence ID" value="RUT65903.1"/>
    <property type="molecule type" value="Genomic_DNA"/>
</dbReference>
<comment type="caution">
    <text evidence="3">The sequence shown here is derived from an EMBL/GenBank/DDBJ whole genome shotgun (WGS) entry which is preliminary data.</text>
</comment>
<accession>A0A433ZUV0</accession>
<evidence type="ECO:0000313" key="3">
    <source>
        <dbReference type="EMBL" id="RUT65903.1"/>
    </source>
</evidence>
<proteinExistence type="predicted"/>
<keyword evidence="1" id="KW-0472">Membrane</keyword>
<sequence length="483" mass="53895">MITGKKTAFRRKWHTGTVLLAAVLASVTTFSRAETPAKTLNDFNQGAELQLRADNSPFYRLTVPDNVWLNSAWPDLRDIRIFDSTGTPVPMSLTAAKQIKDESARVRFVIYPLSQSRAEEQDGNRKIRLKADNGTELTIYNDNADSLVRPATETYLLVSDNKQQLPLPLREITLNWPQQTGNMQARASLFSSDDKQNWSPVIWDVPLMDLKSGDDTLLAQQIKIPDYIRGDESRAKYWLLSVTGDNNQAPPHITTAEGTGSRTVERREVNRFDFAPKADADGSMIYSLPNTQNLSRLDFHIDQENTVLPVRAEYRSGTEGNWLQLDNKVLYSLVSDDEENRNSSIRLNDLPVRQVRLTAINSSWRETPPKVTGVKYAQYLTFNAQGSAPYLLAWGAHDANAAFLPLSQLLPGNNLNNQDTIPRADVSEKVVTLGGGAKLLPAPEAAPPFAWKTWLLWGVLVAGVAVLGVFAVRLLKEVKPEQK</sequence>
<organism evidence="3 4">
    <name type="scientific">Morganella morganii</name>
    <name type="common">Proteus morganii</name>
    <dbReference type="NCBI Taxonomy" id="582"/>
    <lineage>
        <taxon>Bacteria</taxon>
        <taxon>Pseudomonadati</taxon>
        <taxon>Pseudomonadota</taxon>
        <taxon>Gammaproteobacteria</taxon>
        <taxon>Enterobacterales</taxon>
        <taxon>Morganellaceae</taxon>
        <taxon>Morganella</taxon>
    </lineage>
</organism>
<keyword evidence="2" id="KW-0732">Signal</keyword>
<dbReference type="Pfam" id="PF13163">
    <property type="entry name" value="DUF3999"/>
    <property type="match status" value="1"/>
</dbReference>
<dbReference type="InterPro" id="IPR025060">
    <property type="entry name" value="DUF3999"/>
</dbReference>
<keyword evidence="1" id="KW-1133">Transmembrane helix</keyword>
<evidence type="ECO:0000313" key="4">
    <source>
        <dbReference type="Proteomes" id="UP000286908"/>
    </source>
</evidence>
<evidence type="ECO:0000256" key="1">
    <source>
        <dbReference type="SAM" id="Phobius"/>
    </source>
</evidence>
<keyword evidence="1" id="KW-0812">Transmembrane</keyword>
<gene>
    <name evidence="3" type="ORF">CKG00_05455</name>
</gene>
<feature type="chain" id="PRO_5019533235" description="DUF3999 domain-containing protein" evidence="2">
    <location>
        <begin position="34"/>
        <end position="483"/>
    </location>
</feature>
<feature type="signal peptide" evidence="2">
    <location>
        <begin position="1"/>
        <end position="33"/>
    </location>
</feature>
<name>A0A433ZUV0_MORMO</name>
<dbReference type="AlphaFoldDB" id="A0A433ZUV0"/>
<evidence type="ECO:0008006" key="5">
    <source>
        <dbReference type="Google" id="ProtNLM"/>
    </source>
</evidence>
<dbReference type="OrthoDB" id="5405606at2"/>
<protein>
    <recommendedName>
        <fullName evidence="5">DUF3999 domain-containing protein</fullName>
    </recommendedName>
</protein>
<feature type="transmembrane region" description="Helical" evidence="1">
    <location>
        <begin position="454"/>
        <end position="475"/>
    </location>
</feature>
<reference evidence="3 4" key="1">
    <citation type="submission" date="2017-08" db="EMBL/GenBank/DDBJ databases">
        <title>Draft genome sequence of pheromone producing symbiont Morganella morganii, of the female New Zealand grass grub Costelytra giveni.</title>
        <authorList>
            <person name="Laugraud A."/>
            <person name="Young S.D."/>
            <person name="Hurst M.H."/>
        </authorList>
    </citation>
    <scope>NUCLEOTIDE SEQUENCE [LARGE SCALE GENOMIC DNA]</scope>
    <source>
        <strain evidence="3 4">MMsCG</strain>
    </source>
</reference>
<dbReference type="Proteomes" id="UP000286908">
    <property type="component" value="Unassembled WGS sequence"/>
</dbReference>